<protein>
    <recommendedName>
        <fullName evidence="4">Poly [ADP-ribose] polymerase</fullName>
        <shortName evidence="4">PARP</shortName>
        <ecNumber evidence="4">2.4.2.-</ecNumber>
    </recommendedName>
</protein>
<evidence type="ECO:0000256" key="1">
    <source>
        <dbReference type="ARBA" id="ARBA00022676"/>
    </source>
</evidence>
<dbReference type="PROSITE" id="PS51059">
    <property type="entry name" value="PARP_CATALYTIC"/>
    <property type="match status" value="1"/>
</dbReference>
<keyword evidence="1 4" id="KW-0328">Glycosyltransferase</keyword>
<dbReference type="InterPro" id="IPR012317">
    <property type="entry name" value="Poly(ADP-ribose)pol_cat_dom"/>
</dbReference>
<feature type="domain" description="PARP catalytic" evidence="5">
    <location>
        <begin position="1"/>
        <end position="110"/>
    </location>
</feature>
<dbReference type="Proteomes" id="UP001327560">
    <property type="component" value="Chromosome 5"/>
</dbReference>
<evidence type="ECO:0000256" key="3">
    <source>
        <dbReference type="ARBA" id="ARBA00023027"/>
    </source>
</evidence>
<dbReference type="GO" id="GO:0070212">
    <property type="term" value="P:protein poly-ADP-ribosylation"/>
    <property type="evidence" value="ECO:0007669"/>
    <property type="project" value="TreeGrafter"/>
</dbReference>
<proteinExistence type="predicted"/>
<accession>A0AAQ3KKL5</accession>
<name>A0AAQ3KKL5_9LILI</name>
<dbReference type="GO" id="GO:1990404">
    <property type="term" value="F:NAD+-protein mono-ADP-ribosyltransferase activity"/>
    <property type="evidence" value="ECO:0007669"/>
    <property type="project" value="TreeGrafter"/>
</dbReference>
<dbReference type="AlphaFoldDB" id="A0AAQ3KKL5"/>
<dbReference type="EMBL" id="CP136894">
    <property type="protein sequence ID" value="WOL07421.1"/>
    <property type="molecule type" value="Genomic_DNA"/>
</dbReference>
<dbReference type="PANTHER" id="PTHR10459:SF80">
    <property type="entry name" value="POLY [ADP-RIBOSE] POLYMERASE 1"/>
    <property type="match status" value="1"/>
</dbReference>
<dbReference type="EC" id="2.4.2.-" evidence="4"/>
<sequence length="110" mass="12545">MSAQYCYVDKNDPVGLMLLSEVALGEIHELKKFTYMDKPPKGKHSTKGLGTTVPLESEFVKWRDEVVVPCGKPVPSCVPASELPYNEYIIYNTNQVKMQFLLKVRFHHKS</sequence>
<dbReference type="Gene3D" id="3.90.228.10">
    <property type="match status" value="1"/>
</dbReference>
<evidence type="ECO:0000313" key="6">
    <source>
        <dbReference type="EMBL" id="WOL07421.1"/>
    </source>
</evidence>
<dbReference type="PANTHER" id="PTHR10459">
    <property type="entry name" value="DNA LIGASE"/>
    <property type="match status" value="1"/>
</dbReference>
<dbReference type="InterPro" id="IPR050800">
    <property type="entry name" value="ARTD/PARP"/>
</dbReference>
<keyword evidence="2 4" id="KW-0808">Transferase</keyword>
<dbReference type="GO" id="GO:0005730">
    <property type="term" value="C:nucleolus"/>
    <property type="evidence" value="ECO:0007669"/>
    <property type="project" value="TreeGrafter"/>
</dbReference>
<evidence type="ECO:0000256" key="4">
    <source>
        <dbReference type="RuleBase" id="RU362114"/>
    </source>
</evidence>
<dbReference type="GO" id="GO:0006302">
    <property type="term" value="P:double-strand break repair"/>
    <property type="evidence" value="ECO:0007669"/>
    <property type="project" value="TreeGrafter"/>
</dbReference>
<evidence type="ECO:0000259" key="5">
    <source>
        <dbReference type="PROSITE" id="PS51059"/>
    </source>
</evidence>
<gene>
    <name evidence="6" type="ORF">Cni_G16162</name>
</gene>
<keyword evidence="3 4" id="KW-0520">NAD</keyword>
<dbReference type="Pfam" id="PF00644">
    <property type="entry name" value="PARP"/>
    <property type="match status" value="1"/>
</dbReference>
<evidence type="ECO:0000256" key="2">
    <source>
        <dbReference type="ARBA" id="ARBA00022679"/>
    </source>
</evidence>
<organism evidence="6 7">
    <name type="scientific">Canna indica</name>
    <name type="common">Indian-shot</name>
    <dbReference type="NCBI Taxonomy" id="4628"/>
    <lineage>
        <taxon>Eukaryota</taxon>
        <taxon>Viridiplantae</taxon>
        <taxon>Streptophyta</taxon>
        <taxon>Embryophyta</taxon>
        <taxon>Tracheophyta</taxon>
        <taxon>Spermatophyta</taxon>
        <taxon>Magnoliopsida</taxon>
        <taxon>Liliopsida</taxon>
        <taxon>Zingiberales</taxon>
        <taxon>Cannaceae</taxon>
        <taxon>Canna</taxon>
    </lineage>
</organism>
<evidence type="ECO:0000313" key="7">
    <source>
        <dbReference type="Proteomes" id="UP001327560"/>
    </source>
</evidence>
<keyword evidence="7" id="KW-1185">Reference proteome</keyword>
<dbReference type="GO" id="GO:0003950">
    <property type="term" value="F:NAD+ poly-ADP-ribosyltransferase activity"/>
    <property type="evidence" value="ECO:0007669"/>
    <property type="project" value="UniProtKB-UniRule"/>
</dbReference>
<dbReference type="SUPFAM" id="SSF56399">
    <property type="entry name" value="ADP-ribosylation"/>
    <property type="match status" value="1"/>
</dbReference>
<reference evidence="6 7" key="1">
    <citation type="submission" date="2023-10" db="EMBL/GenBank/DDBJ databases">
        <title>Chromosome-scale genome assembly provides insights into flower coloration mechanisms of Canna indica.</title>
        <authorList>
            <person name="Li C."/>
        </authorList>
    </citation>
    <scope>NUCLEOTIDE SEQUENCE [LARGE SCALE GENOMIC DNA]</scope>
    <source>
        <tissue evidence="6">Flower</tissue>
    </source>
</reference>